<dbReference type="AlphaFoldDB" id="A0A9D9I680"/>
<dbReference type="InterPro" id="IPR039426">
    <property type="entry name" value="TonB-dep_rcpt-like"/>
</dbReference>
<dbReference type="InterPro" id="IPR012910">
    <property type="entry name" value="Plug_dom"/>
</dbReference>
<evidence type="ECO:0000313" key="3">
    <source>
        <dbReference type="EMBL" id="MBO8466425.1"/>
    </source>
</evidence>
<accession>A0A9D9I680</accession>
<comment type="subcellular location">
    <subcellularLocation>
        <location evidence="1">Cell outer membrane</location>
        <topology evidence="1">Multi-pass membrane protein</topology>
    </subcellularLocation>
</comment>
<feature type="domain" description="TonB-dependent receptor plug" evidence="2">
    <location>
        <begin position="21"/>
        <end position="128"/>
    </location>
</feature>
<dbReference type="InterPro" id="IPR023997">
    <property type="entry name" value="TonB-dep_OMP_SusC/RagA_CS"/>
</dbReference>
<sequence length="925" mass="105149">VLESDNELDEAVVVGAGTQKKISVIGAISSVQGDVLQAPTSSLTSNLAGKLAGVFSMTTSGEPGAASEFYIRGIGTFGGRTQPLILLDDVEISVGDLNRIPAETIKSFTILKDASATAIYGVRGANGVMLVTTKTGRANTRTEVNVTVENSFVQPVNKVDFVDGATWMELYNEATFARGGTAEVYSKSQIDLTRSHDYPYLFPDVDWDKLLFRDFNMNQRANINISGGGNRATYYMSLNMNHNTGIVNAPSDYMFNNNIQQYYYNFQNNISYNLTRTTKLDLKLNAQIGEFHGPSEGASELFNYMLQSNPVMFPAYYPTPEGGEDWIYFGNVYKNNNNEIRLNPYSQMLDDNTVTKDNKINVALHLDQNLDFITKGLSLNAIVNWNSYANSSYQQSLKSHFYTVEDGSWTPENPDSFKLVQVGEPGEKFITENYSEPTTDQVFYFDAKVNYNRTFKKHSVGALLMYSMRDYRPNKSLSERNQGFSGRVNYNYDERYFVELNFGYNGTERLAPGHRFEFFPAASVGWVPSNEKFWEPVSKVIDYFKVRGSYGLIGSDGFNFYEHFVYFDKVNLQGGGGAVFGPSSSNQTTFVSHGVDAYKVDDATWEHAVKLDIGFDLSLFHQVNITFDWFLDNRSNIMMQRSSWPDIMGYWNAIPWAQIGRVKNQGAEFSVNWQKYFGKDWRLDTRINFSYAQNEYVAYDEPDYPEPWRSKVGRPLDGFYQWGYIADGLFESQEDIDNHAEQQLGSTVRPGDVKYRDVNGDGKITDLDKVQISPYGSTPRIQYGIGINVGYKKWDLGVFFNGSAMRTIMISGITPFGTDAYNVMEFIEENRWQESNPDPNAQYPRLGINETDVRNNLEASTYWLRDGSFLRFKTLELGYSFNWGRIYLNGDNIAVWSPFKEWDPELNWNSYPLSRTFTLGIQFKF</sequence>
<evidence type="ECO:0000256" key="1">
    <source>
        <dbReference type="PROSITE-ProRule" id="PRU01360"/>
    </source>
</evidence>
<gene>
    <name evidence="3" type="ORF">IAB99_01510</name>
</gene>
<dbReference type="EMBL" id="JADIMH010000009">
    <property type="protein sequence ID" value="MBO8466425.1"/>
    <property type="molecule type" value="Genomic_DNA"/>
</dbReference>
<organism evidence="3 4">
    <name type="scientific">Candidatus Cryptobacteroides faecipullorum</name>
    <dbReference type="NCBI Taxonomy" id="2840764"/>
    <lineage>
        <taxon>Bacteria</taxon>
        <taxon>Pseudomonadati</taxon>
        <taxon>Bacteroidota</taxon>
        <taxon>Bacteroidia</taxon>
        <taxon>Bacteroidales</taxon>
        <taxon>Candidatus Cryptobacteroides</taxon>
    </lineage>
</organism>
<keyword evidence="1" id="KW-0998">Cell outer membrane</keyword>
<dbReference type="SUPFAM" id="SSF56935">
    <property type="entry name" value="Porins"/>
    <property type="match status" value="1"/>
</dbReference>
<name>A0A9D9I680_9BACT</name>
<reference evidence="3" key="1">
    <citation type="submission" date="2020-10" db="EMBL/GenBank/DDBJ databases">
        <authorList>
            <person name="Gilroy R."/>
        </authorList>
    </citation>
    <scope>NUCLEOTIDE SEQUENCE</scope>
    <source>
        <strain evidence="3">B1-15692</strain>
    </source>
</reference>
<dbReference type="NCBIfam" id="TIGR04056">
    <property type="entry name" value="OMP_RagA_SusC"/>
    <property type="match status" value="1"/>
</dbReference>
<keyword evidence="1" id="KW-0812">Transmembrane</keyword>
<dbReference type="FunFam" id="2.170.130.10:FF:000003">
    <property type="entry name" value="SusC/RagA family TonB-linked outer membrane protein"/>
    <property type="match status" value="1"/>
</dbReference>
<dbReference type="NCBIfam" id="TIGR04057">
    <property type="entry name" value="SusC_RagA_signa"/>
    <property type="match status" value="1"/>
</dbReference>
<dbReference type="Gene3D" id="2.170.130.10">
    <property type="entry name" value="TonB-dependent receptor, plug domain"/>
    <property type="match status" value="1"/>
</dbReference>
<keyword evidence="1" id="KW-0813">Transport</keyword>
<dbReference type="Proteomes" id="UP000823660">
    <property type="component" value="Unassembled WGS sequence"/>
</dbReference>
<feature type="non-terminal residue" evidence="3">
    <location>
        <position position="1"/>
    </location>
</feature>
<dbReference type="InterPro" id="IPR023996">
    <property type="entry name" value="TonB-dep_OMP_SusC/RagA"/>
</dbReference>
<protein>
    <submittedName>
        <fullName evidence="3">TonB-dependent receptor</fullName>
    </submittedName>
</protein>
<comment type="caution">
    <text evidence="3">The sequence shown here is derived from an EMBL/GenBank/DDBJ whole genome shotgun (WGS) entry which is preliminary data.</text>
</comment>
<evidence type="ECO:0000313" key="4">
    <source>
        <dbReference type="Proteomes" id="UP000823660"/>
    </source>
</evidence>
<dbReference type="InterPro" id="IPR037066">
    <property type="entry name" value="Plug_dom_sf"/>
</dbReference>
<comment type="similarity">
    <text evidence="1">Belongs to the TonB-dependent receptor family.</text>
</comment>
<proteinExistence type="inferred from homology"/>
<dbReference type="PROSITE" id="PS52016">
    <property type="entry name" value="TONB_DEPENDENT_REC_3"/>
    <property type="match status" value="1"/>
</dbReference>
<dbReference type="GO" id="GO:0009279">
    <property type="term" value="C:cell outer membrane"/>
    <property type="evidence" value="ECO:0007669"/>
    <property type="project" value="UniProtKB-SubCell"/>
</dbReference>
<reference evidence="3" key="2">
    <citation type="journal article" date="2021" name="PeerJ">
        <title>Extensive microbial diversity within the chicken gut microbiome revealed by metagenomics and culture.</title>
        <authorList>
            <person name="Gilroy R."/>
            <person name="Ravi A."/>
            <person name="Getino M."/>
            <person name="Pursley I."/>
            <person name="Horton D.L."/>
            <person name="Alikhan N.F."/>
            <person name="Baker D."/>
            <person name="Gharbi K."/>
            <person name="Hall N."/>
            <person name="Watson M."/>
            <person name="Adriaenssens E.M."/>
            <person name="Foster-Nyarko E."/>
            <person name="Jarju S."/>
            <person name="Secka A."/>
            <person name="Antonio M."/>
            <person name="Oren A."/>
            <person name="Chaudhuri R.R."/>
            <person name="La Ragione R."/>
            <person name="Hildebrand F."/>
            <person name="Pallen M.J."/>
        </authorList>
    </citation>
    <scope>NUCLEOTIDE SEQUENCE</scope>
    <source>
        <strain evidence="3">B1-15692</strain>
    </source>
</reference>
<dbReference type="Pfam" id="PF07715">
    <property type="entry name" value="Plug"/>
    <property type="match status" value="1"/>
</dbReference>
<keyword evidence="1" id="KW-1134">Transmembrane beta strand</keyword>
<evidence type="ECO:0000259" key="2">
    <source>
        <dbReference type="Pfam" id="PF07715"/>
    </source>
</evidence>
<keyword evidence="3" id="KW-0675">Receptor</keyword>
<keyword evidence="1" id="KW-0472">Membrane</keyword>